<dbReference type="SMART" id="SM00304">
    <property type="entry name" value="HAMP"/>
    <property type="match status" value="1"/>
</dbReference>
<dbReference type="AlphaFoldDB" id="A0A9W6JMH3"/>
<keyword evidence="3" id="KW-1133">Transmembrane helix</keyword>
<dbReference type="GO" id="GO:0016791">
    <property type="term" value="F:phosphatase activity"/>
    <property type="evidence" value="ECO:0007669"/>
    <property type="project" value="TreeGrafter"/>
</dbReference>
<dbReference type="Pfam" id="PF00672">
    <property type="entry name" value="HAMP"/>
    <property type="match status" value="1"/>
</dbReference>
<keyword evidence="3" id="KW-0812">Transmembrane</keyword>
<reference evidence="5" key="2">
    <citation type="submission" date="2023-01" db="EMBL/GenBank/DDBJ databases">
        <authorList>
            <person name="Sun Q."/>
            <person name="Evtushenko L."/>
        </authorList>
    </citation>
    <scope>NUCLEOTIDE SEQUENCE</scope>
    <source>
        <strain evidence="5">VKM B-2748</strain>
    </source>
</reference>
<dbReference type="Proteomes" id="UP001143309">
    <property type="component" value="Unassembled WGS sequence"/>
</dbReference>
<dbReference type="Pfam" id="PF07228">
    <property type="entry name" value="SpoIIE"/>
    <property type="match status" value="1"/>
</dbReference>
<evidence type="ECO:0000256" key="2">
    <source>
        <dbReference type="SAM" id="Coils"/>
    </source>
</evidence>
<dbReference type="PANTHER" id="PTHR43156:SF2">
    <property type="entry name" value="STAGE II SPORULATION PROTEIN E"/>
    <property type="match status" value="1"/>
</dbReference>
<evidence type="ECO:0000256" key="3">
    <source>
        <dbReference type="SAM" id="Phobius"/>
    </source>
</evidence>
<dbReference type="GO" id="GO:0007165">
    <property type="term" value="P:signal transduction"/>
    <property type="evidence" value="ECO:0007669"/>
    <property type="project" value="InterPro"/>
</dbReference>
<keyword evidence="2" id="KW-0175">Coiled coil</keyword>
<feature type="coiled-coil region" evidence="2">
    <location>
        <begin position="395"/>
        <end position="426"/>
    </location>
</feature>
<dbReference type="InterPro" id="IPR036457">
    <property type="entry name" value="PPM-type-like_dom_sf"/>
</dbReference>
<dbReference type="GO" id="GO:0016020">
    <property type="term" value="C:membrane"/>
    <property type="evidence" value="ECO:0007669"/>
    <property type="project" value="InterPro"/>
</dbReference>
<accession>A0A9W6JMH3</accession>
<feature type="domain" description="HAMP" evidence="4">
    <location>
        <begin position="344"/>
        <end position="397"/>
    </location>
</feature>
<protein>
    <recommendedName>
        <fullName evidence="4">HAMP domain-containing protein</fullName>
    </recommendedName>
</protein>
<dbReference type="Gene3D" id="3.60.40.10">
    <property type="entry name" value="PPM-type phosphatase domain"/>
    <property type="match status" value="1"/>
</dbReference>
<dbReference type="PANTHER" id="PTHR43156">
    <property type="entry name" value="STAGE II SPORULATION PROTEIN E-RELATED"/>
    <property type="match status" value="1"/>
</dbReference>
<feature type="transmembrane region" description="Helical" evidence="3">
    <location>
        <begin position="321"/>
        <end position="342"/>
    </location>
</feature>
<dbReference type="CDD" id="cd06225">
    <property type="entry name" value="HAMP"/>
    <property type="match status" value="1"/>
</dbReference>
<dbReference type="InterPro" id="IPR003660">
    <property type="entry name" value="HAMP_dom"/>
</dbReference>
<dbReference type="Gene3D" id="6.10.340.10">
    <property type="match status" value="1"/>
</dbReference>
<evidence type="ECO:0000259" key="4">
    <source>
        <dbReference type="PROSITE" id="PS50885"/>
    </source>
</evidence>
<dbReference type="InterPro" id="IPR001932">
    <property type="entry name" value="PPM-type_phosphatase-like_dom"/>
</dbReference>
<keyword evidence="1" id="KW-0378">Hydrolase</keyword>
<organism evidence="5 6">
    <name type="scientific">Methylopila turkensis</name>
    <dbReference type="NCBI Taxonomy" id="1437816"/>
    <lineage>
        <taxon>Bacteria</taxon>
        <taxon>Pseudomonadati</taxon>
        <taxon>Pseudomonadota</taxon>
        <taxon>Alphaproteobacteria</taxon>
        <taxon>Hyphomicrobiales</taxon>
        <taxon>Methylopilaceae</taxon>
        <taxon>Methylopila</taxon>
    </lineage>
</organism>
<keyword evidence="3" id="KW-0472">Membrane</keyword>
<keyword evidence="6" id="KW-1185">Reference proteome</keyword>
<dbReference type="PROSITE" id="PS50885">
    <property type="entry name" value="HAMP"/>
    <property type="match status" value="1"/>
</dbReference>
<name>A0A9W6JMH3_9HYPH</name>
<proteinExistence type="predicted"/>
<dbReference type="SUPFAM" id="SSF158472">
    <property type="entry name" value="HAMP domain-like"/>
    <property type="match status" value="1"/>
</dbReference>
<dbReference type="InterPro" id="IPR052016">
    <property type="entry name" value="Bact_Sigma-Reg"/>
</dbReference>
<comment type="caution">
    <text evidence="5">The sequence shown here is derived from an EMBL/GenBank/DDBJ whole genome shotgun (WGS) entry which is preliminary data.</text>
</comment>
<dbReference type="RefSeq" id="WP_271199600.1">
    <property type="nucleotide sequence ID" value="NZ_BSFL01000001.1"/>
</dbReference>
<dbReference type="SUPFAM" id="SSF81606">
    <property type="entry name" value="PP2C-like"/>
    <property type="match status" value="1"/>
</dbReference>
<evidence type="ECO:0000256" key="1">
    <source>
        <dbReference type="ARBA" id="ARBA00022801"/>
    </source>
</evidence>
<sequence>MTIRTTLQMLTGVLALALVVAVGGQLLAQANARFEAQRLYAHDSLRGKLLLLGSRLGEERGRAFVILRSAETSEEFVRRLRAARAGVDLTLEATLAEVRRRQDLLSRPEAIRATLAAATDVLNALREDVDKAREAGDEPRSRRLANRWFDTVTDLIASIGSLRLSLLQDAPLQDTALATESRLRRALGLMGEHMGRVRARLAAADGVDSAAESRAFDEVARDLGAATLALELTDERQILGLRPGIADAMNAVRKEFDGVFRPAALNLLSNLRQGTRVPGTGERWFEAATGSIADVDDAQRTLLRSSEGRLRDLEAAGERLMAMWAGLLAAGLLASAGVMLIVRRRVIEPIEELSAAMLRLAENDLDVKLPRPKRRDEIGAMQTAFRTFKANAMQRQRLQRERDALNESLARAYAQLRRDLEAAAAIQEALLPPNGRLGPLRHVGLFRPSSVVAGDSYNVIRRPNGAVAFFQIDVAGHGAPAALVSVASQNALAQAALGRHGDASLAVLAKGINSDWPDELPYFTMVFGEVDPVNGEGRLVQAGHPAPLIVSRDGSRRTVGEGGLPVGMISEADYDEAAFRLEEGERLILYSDGLTEAEDAQGRPFGEQLPALIKRHANADAEQLLEAIDEEVRRWRGSDDLDDDLTVLVIERTTDREVA</sequence>
<dbReference type="EMBL" id="BSFL01000001">
    <property type="protein sequence ID" value="GLK79116.1"/>
    <property type="molecule type" value="Genomic_DNA"/>
</dbReference>
<dbReference type="SMART" id="SM00331">
    <property type="entry name" value="PP2C_SIG"/>
    <property type="match status" value="1"/>
</dbReference>
<evidence type="ECO:0000313" key="5">
    <source>
        <dbReference type="EMBL" id="GLK79116.1"/>
    </source>
</evidence>
<gene>
    <name evidence="5" type="ORF">GCM10008174_08570</name>
</gene>
<reference evidence="5" key="1">
    <citation type="journal article" date="2014" name="Int. J. Syst. Evol. Microbiol.">
        <title>Complete genome sequence of Corynebacterium casei LMG S-19264T (=DSM 44701T), isolated from a smear-ripened cheese.</title>
        <authorList>
            <consortium name="US DOE Joint Genome Institute (JGI-PGF)"/>
            <person name="Walter F."/>
            <person name="Albersmeier A."/>
            <person name="Kalinowski J."/>
            <person name="Ruckert C."/>
        </authorList>
    </citation>
    <scope>NUCLEOTIDE SEQUENCE</scope>
    <source>
        <strain evidence="5">VKM B-2748</strain>
    </source>
</reference>
<evidence type="ECO:0000313" key="6">
    <source>
        <dbReference type="Proteomes" id="UP001143309"/>
    </source>
</evidence>